<dbReference type="SUPFAM" id="SSF53850">
    <property type="entry name" value="Periplasmic binding protein-like II"/>
    <property type="match status" value="1"/>
</dbReference>
<dbReference type="KEGG" id="mliy:RYJ27_01680"/>
<dbReference type="GO" id="GO:0032993">
    <property type="term" value="C:protein-DNA complex"/>
    <property type="evidence" value="ECO:0007669"/>
    <property type="project" value="TreeGrafter"/>
</dbReference>
<dbReference type="Pfam" id="PF03466">
    <property type="entry name" value="LysR_substrate"/>
    <property type="match status" value="1"/>
</dbReference>
<evidence type="ECO:0000313" key="6">
    <source>
        <dbReference type="EMBL" id="WOQ69972.1"/>
    </source>
</evidence>
<dbReference type="InterPro" id="IPR005119">
    <property type="entry name" value="LysR_subst-bd"/>
</dbReference>
<dbReference type="PANTHER" id="PTHR30346:SF0">
    <property type="entry name" value="HCA OPERON TRANSCRIPTIONAL ACTIVATOR HCAR"/>
    <property type="match status" value="1"/>
</dbReference>
<dbReference type="EMBL" id="CP137080">
    <property type="protein sequence ID" value="WOQ69972.1"/>
    <property type="molecule type" value="Genomic_DNA"/>
</dbReference>
<dbReference type="InterPro" id="IPR036388">
    <property type="entry name" value="WH-like_DNA-bd_sf"/>
</dbReference>
<dbReference type="Proteomes" id="UP001329313">
    <property type="component" value="Chromosome"/>
</dbReference>
<accession>A0AAU0MIZ3</accession>
<dbReference type="PROSITE" id="PS50931">
    <property type="entry name" value="HTH_LYSR"/>
    <property type="match status" value="1"/>
</dbReference>
<evidence type="ECO:0000256" key="4">
    <source>
        <dbReference type="ARBA" id="ARBA00023163"/>
    </source>
</evidence>
<dbReference type="InterPro" id="IPR036390">
    <property type="entry name" value="WH_DNA-bd_sf"/>
</dbReference>
<organism evidence="6 7">
    <name type="scientific">Microbacterium limosum</name>
    <dbReference type="NCBI Taxonomy" id="3079935"/>
    <lineage>
        <taxon>Bacteria</taxon>
        <taxon>Bacillati</taxon>
        <taxon>Actinomycetota</taxon>
        <taxon>Actinomycetes</taxon>
        <taxon>Micrococcales</taxon>
        <taxon>Microbacteriaceae</taxon>
        <taxon>Microbacterium</taxon>
    </lineage>
</organism>
<evidence type="ECO:0000256" key="1">
    <source>
        <dbReference type="ARBA" id="ARBA00009437"/>
    </source>
</evidence>
<protein>
    <submittedName>
        <fullName evidence="6">LysR substrate-binding domain-containing protein</fullName>
    </submittedName>
</protein>
<reference evidence="6 7" key="1">
    <citation type="submission" date="2023-10" db="EMBL/GenBank/DDBJ databases">
        <title>Y20.</title>
        <authorList>
            <person name="Zhang G."/>
            <person name="Ding Y."/>
        </authorList>
    </citation>
    <scope>NUCLEOTIDE SEQUENCE [LARGE SCALE GENOMIC DNA]</scope>
    <source>
        <strain evidence="6 7">Y20</strain>
    </source>
</reference>
<dbReference type="GO" id="GO:0003677">
    <property type="term" value="F:DNA binding"/>
    <property type="evidence" value="ECO:0007669"/>
    <property type="project" value="UniProtKB-KW"/>
</dbReference>
<dbReference type="PANTHER" id="PTHR30346">
    <property type="entry name" value="TRANSCRIPTIONAL DUAL REGULATOR HCAR-RELATED"/>
    <property type="match status" value="1"/>
</dbReference>
<dbReference type="GO" id="GO:0003700">
    <property type="term" value="F:DNA-binding transcription factor activity"/>
    <property type="evidence" value="ECO:0007669"/>
    <property type="project" value="InterPro"/>
</dbReference>
<dbReference type="Gene3D" id="3.40.190.10">
    <property type="entry name" value="Periplasmic binding protein-like II"/>
    <property type="match status" value="2"/>
</dbReference>
<dbReference type="InterPro" id="IPR000847">
    <property type="entry name" value="LysR_HTH_N"/>
</dbReference>
<comment type="similarity">
    <text evidence="1">Belongs to the LysR transcriptional regulatory family.</text>
</comment>
<name>A0AAU0MIZ3_9MICO</name>
<dbReference type="Gene3D" id="1.10.10.10">
    <property type="entry name" value="Winged helix-like DNA-binding domain superfamily/Winged helix DNA-binding domain"/>
    <property type="match status" value="1"/>
</dbReference>
<keyword evidence="4" id="KW-0804">Transcription</keyword>
<evidence type="ECO:0000256" key="3">
    <source>
        <dbReference type="ARBA" id="ARBA00023125"/>
    </source>
</evidence>
<gene>
    <name evidence="6" type="ORF">RYJ27_01680</name>
</gene>
<proteinExistence type="inferred from homology"/>
<evidence type="ECO:0000256" key="2">
    <source>
        <dbReference type="ARBA" id="ARBA00023015"/>
    </source>
</evidence>
<evidence type="ECO:0000313" key="7">
    <source>
        <dbReference type="Proteomes" id="UP001329313"/>
    </source>
</evidence>
<keyword evidence="2" id="KW-0805">Transcription regulation</keyword>
<evidence type="ECO:0000259" key="5">
    <source>
        <dbReference type="PROSITE" id="PS50931"/>
    </source>
</evidence>
<sequence>MSTTESALHAHVTRGELTFRQLAHFVAAADEGTISGAARRLQFSPSAISASITELERALGAELCVRRRAQGVTLTSTGALVLDKARRLLADVAELSYAVQGTGNDMSGPLVVGCFATLAPTVLPRVLDEYEDLHPRVSVDFVVGAQDELGAALLNGSIDAAIVYDMGGFHGIRTFELYEARGYALFGENHPLAAKEFVTMEELAAYPLVLFDQNPSTRYAMSMFEARGLVPRVRHRTHAFELTRSIVARSDSAYAVLVQRPVNTLTYEGLPIVEREIVPPPPAAKVVFAWAAGVEPSPRARALADLLRRQYPVS</sequence>
<keyword evidence="3" id="KW-0238">DNA-binding</keyword>
<dbReference type="SUPFAM" id="SSF46785">
    <property type="entry name" value="Winged helix' DNA-binding domain"/>
    <property type="match status" value="1"/>
</dbReference>
<dbReference type="Pfam" id="PF00126">
    <property type="entry name" value="HTH_1"/>
    <property type="match status" value="1"/>
</dbReference>
<feature type="domain" description="HTH lysR-type" evidence="5">
    <location>
        <begin position="17"/>
        <end position="75"/>
    </location>
</feature>
<dbReference type="RefSeq" id="WP_330171066.1">
    <property type="nucleotide sequence ID" value="NZ_CP137080.1"/>
</dbReference>
<keyword evidence="7" id="KW-1185">Reference proteome</keyword>
<dbReference type="AlphaFoldDB" id="A0AAU0MIZ3"/>